<reference evidence="1" key="1">
    <citation type="journal article" date="2020" name="Nature">
        <title>Giant virus diversity and host interactions through global metagenomics.</title>
        <authorList>
            <person name="Schulz F."/>
            <person name="Roux S."/>
            <person name="Paez-Espino D."/>
            <person name="Jungbluth S."/>
            <person name="Walsh D.A."/>
            <person name="Denef V.J."/>
            <person name="McMahon K.D."/>
            <person name="Konstantinidis K.T."/>
            <person name="Eloe-Fadrosh E.A."/>
            <person name="Kyrpides N.C."/>
            <person name="Woyke T."/>
        </authorList>
    </citation>
    <scope>NUCLEOTIDE SEQUENCE</scope>
    <source>
        <strain evidence="1">GVMAG-M-3300023179-27</strain>
    </source>
</reference>
<protein>
    <submittedName>
        <fullName evidence="1">Uncharacterized protein</fullName>
    </submittedName>
</protein>
<name>A0A6C0EFU8_9ZZZZ</name>
<dbReference type="AlphaFoldDB" id="A0A6C0EFU8"/>
<proteinExistence type="predicted"/>
<evidence type="ECO:0000313" key="1">
    <source>
        <dbReference type="EMBL" id="QHT26215.1"/>
    </source>
</evidence>
<dbReference type="EMBL" id="MN739781">
    <property type="protein sequence ID" value="QHT26215.1"/>
    <property type="molecule type" value="Genomic_DNA"/>
</dbReference>
<organism evidence="1">
    <name type="scientific">viral metagenome</name>
    <dbReference type="NCBI Taxonomy" id="1070528"/>
    <lineage>
        <taxon>unclassified sequences</taxon>
        <taxon>metagenomes</taxon>
        <taxon>organismal metagenomes</taxon>
    </lineage>
</organism>
<sequence>MEQKQERCECEICDPRYDFYADAGFDATASDGWDLSLPDPWDPDAVQKGWETNDNPKFEPKEIIRTSEKPYWQSARHYKAPVLIPDTEYDAAKEKRFEQTYHNKKRRNNRVDTYEEALDQHRHTDLIKILEKDSEVSDEIMHRIIKECILARPRRMYACTIAYWLLRLNKKLKSLPDSVEIANLCAGVINECNSWQFHRHCDRGVYLHIPFEFRENNEHIMQNYDRYACSHTEYSYKKDLTSIEHLYCSKEHFMMPHRTFHFEFFDYYNKKYSPYILIPKCAKDDWMRTDYKKVPNMSDVMTEKRIKLAKDIWNLHQVEWKDINYIYDLTDLIKQLRKWLGNPEKDKVIIKKRNHKRKKNTKDIKNTYTYTYKRSNNVSAEFKKDTKMKNDALKLLGILEGRYQNFSKPSVKQLLEPIERTNLVSMIATDDEIKKDYLTSLIVGLIVAEIAYTTTCVKESKYPTHIKQLIEKLKTYRGTNWFLLGSILPYSDILSHVEKTNVEKMLKITLDLLNCAGDFLETPYNNGVKECIESDIPEERMIAKPSVDIEGWNKVANGFCNLLGLYRCLCFELDIEPIPIFRCMSLTSKDTWLLNKIEELKKRSDAGCTDKDFVKKYEMYTIQEKNKEAFRLLSIANIKPWSALSLDNTKRLKDMIEMIIKGSGCKSSAWFGLSKEREKEMASYDLGDKTELSKEIADELKNIEAFNWYCLLL</sequence>
<accession>A0A6C0EFU8</accession>